<evidence type="ECO:0000256" key="1">
    <source>
        <dbReference type="SAM" id="MobiDB-lite"/>
    </source>
</evidence>
<feature type="compositionally biased region" description="Pro residues" evidence="1">
    <location>
        <begin position="162"/>
        <end position="173"/>
    </location>
</feature>
<evidence type="ECO:0000313" key="3">
    <source>
        <dbReference type="Proteomes" id="UP001176941"/>
    </source>
</evidence>
<organism evidence="2 3">
    <name type="scientific">Rangifer tarandus platyrhynchus</name>
    <name type="common">Svalbard reindeer</name>
    <dbReference type="NCBI Taxonomy" id="3082113"/>
    <lineage>
        <taxon>Eukaryota</taxon>
        <taxon>Metazoa</taxon>
        <taxon>Chordata</taxon>
        <taxon>Craniata</taxon>
        <taxon>Vertebrata</taxon>
        <taxon>Euteleostomi</taxon>
        <taxon>Mammalia</taxon>
        <taxon>Eutheria</taxon>
        <taxon>Laurasiatheria</taxon>
        <taxon>Artiodactyla</taxon>
        <taxon>Ruminantia</taxon>
        <taxon>Pecora</taxon>
        <taxon>Cervidae</taxon>
        <taxon>Odocoileinae</taxon>
        <taxon>Rangifer</taxon>
    </lineage>
</organism>
<gene>
    <name evidence="2" type="ORF">MRATA1EN1_LOCUS30764</name>
</gene>
<reference evidence="2" key="1">
    <citation type="submission" date="2023-04" db="EMBL/GenBank/DDBJ databases">
        <authorList>
            <consortium name="ELIXIR-Norway"/>
        </authorList>
    </citation>
    <scope>NUCLEOTIDE SEQUENCE [LARGE SCALE GENOMIC DNA]</scope>
</reference>
<sequence length="209" mass="22443">NKRSVLSNAAPSETGYQKASARVKNTVDEPRAPLHSHLKEPQGLVSTCWGEASGRPVQVGGPAGAGRSCPWLFGDRRRRRHPPAVRGLLRGRLRERTCGQALAARFPECRERPAVALGGLAAAASSSRPASAAERDRLARSDRAGRGLRQAPGFLGLGTRDTPPPSAWTPPPRCWLQAPPAVSRGPWTGRRGRLEAAGVFTEPCEQRDL</sequence>
<keyword evidence="3" id="KW-1185">Reference proteome</keyword>
<feature type="non-terminal residue" evidence="2">
    <location>
        <position position="1"/>
    </location>
</feature>
<feature type="region of interest" description="Disordered" evidence="1">
    <location>
        <begin position="125"/>
        <end position="189"/>
    </location>
</feature>
<feature type="compositionally biased region" description="Basic and acidic residues" evidence="1">
    <location>
        <begin position="25"/>
        <end position="39"/>
    </location>
</feature>
<proteinExistence type="predicted"/>
<evidence type="ECO:0000313" key="2">
    <source>
        <dbReference type="EMBL" id="CAI9149146.1"/>
    </source>
</evidence>
<name>A0ABN8XNH9_RANTA</name>
<protein>
    <submittedName>
        <fullName evidence="2">Uncharacterized protein</fullName>
    </submittedName>
</protein>
<feature type="region of interest" description="Disordered" evidence="1">
    <location>
        <begin position="1"/>
        <end position="39"/>
    </location>
</feature>
<feature type="compositionally biased region" description="Basic and acidic residues" evidence="1">
    <location>
        <begin position="133"/>
        <end position="145"/>
    </location>
</feature>
<feature type="compositionally biased region" description="Polar residues" evidence="1">
    <location>
        <begin position="1"/>
        <end position="17"/>
    </location>
</feature>
<accession>A0ABN8XNH9</accession>
<dbReference type="EMBL" id="CATKSN020000147">
    <property type="protein sequence ID" value="CAI9149146.1"/>
    <property type="molecule type" value="Genomic_DNA"/>
</dbReference>
<dbReference type="Proteomes" id="UP001176941">
    <property type="component" value="Unassembled WGS sequence"/>
</dbReference>
<comment type="caution">
    <text evidence="2">The sequence shown here is derived from an EMBL/GenBank/DDBJ whole genome shotgun (WGS) entry which is preliminary data.</text>
</comment>